<protein>
    <recommendedName>
        <fullName evidence="3">DUF2586 family protein</fullName>
    </recommendedName>
</protein>
<evidence type="ECO:0000313" key="2">
    <source>
        <dbReference type="Proteomes" id="UP000297149"/>
    </source>
</evidence>
<dbReference type="Proteomes" id="UP000297149">
    <property type="component" value="Chromosome"/>
</dbReference>
<dbReference type="EMBL" id="CP039396">
    <property type="protein sequence ID" value="QCD42746.1"/>
    <property type="molecule type" value="Genomic_DNA"/>
</dbReference>
<gene>
    <name evidence="1" type="ORF">E7747_10920</name>
</gene>
<organism evidence="1 2">
    <name type="scientific">Duncaniella dubosii</name>
    <dbReference type="NCBI Taxonomy" id="2518971"/>
    <lineage>
        <taxon>Bacteria</taxon>
        <taxon>Pseudomonadati</taxon>
        <taxon>Bacteroidota</taxon>
        <taxon>Bacteroidia</taxon>
        <taxon>Bacteroidales</taxon>
        <taxon>Muribaculaceae</taxon>
        <taxon>Duncaniella</taxon>
    </lineage>
</organism>
<accession>A0A4P7W3Y6</accession>
<sequence length="456" mass="48785">MPTNTNLGGVFTTDIDGKRNSNVFLSTENVVGLIFDTSIVGGLDKALGEDTLAAMTFAKGNVVELNTTKDVAEVGIDDTVLAGIAKYHLDSFFSLAGGTQRIFVSFMNSDEDPDFEAVEQMQLASGGIIYQIGVWTGKPIAKINRDGSYSVETGNICAKLEAVAEVLGGKVGITNYEGNAPLNILISAPILNEAVIDIKKLPDLSGLNMPKVTALLGQAPTDTVHELMYAVNHVNDTPSYALVGCVGAALGCLAVAPANESIAHVASFNLAAVMQDAELGFGNLVDDAENKTYASESSFTNIKTIGYTKRNEYLHKHGYVFLVNYDGLENSIFFSSDQTLSTGDYRTLARCRVMHKSRRVVRRALLPRVNSNVEVDITSGKLSASVVAEFQNIVIEALDKNMVEPGTAKPQVSGRTCTIDPDQNVLDTDAIDIHYSLVPLGVTGEIKVTEGFSNSI</sequence>
<dbReference type="AlphaFoldDB" id="A0A4P7W3Y6"/>
<reference evidence="2" key="1">
    <citation type="submission" date="2019-02" db="EMBL/GenBank/DDBJ databases">
        <title>Isolation and identification of novel species under the genus Muribaculum.</title>
        <authorList>
            <person name="Miyake S."/>
            <person name="Ding Y."/>
            <person name="Low A."/>
            <person name="Soh M."/>
            <person name="Seedorf H."/>
        </authorList>
    </citation>
    <scope>NUCLEOTIDE SEQUENCE [LARGE SCALE GENOMIC DNA]</scope>
    <source>
        <strain evidence="2">H5</strain>
    </source>
</reference>
<name>A0A4P7W3Y6_9BACT</name>
<proteinExistence type="predicted"/>
<evidence type="ECO:0008006" key="3">
    <source>
        <dbReference type="Google" id="ProtNLM"/>
    </source>
</evidence>
<dbReference type="Pfam" id="PF10758">
    <property type="entry name" value="DUF2586"/>
    <property type="match status" value="1"/>
</dbReference>
<dbReference type="KEGG" id="ddb:E7747_10920"/>
<dbReference type="RefSeq" id="WP_136415937.1">
    <property type="nucleotide sequence ID" value="NZ_CP039396.1"/>
</dbReference>
<dbReference type="InterPro" id="IPR019694">
    <property type="entry name" value="Phage_HP1_Orf23"/>
</dbReference>
<keyword evidence="2" id="KW-1185">Reference proteome</keyword>
<evidence type="ECO:0000313" key="1">
    <source>
        <dbReference type="EMBL" id="QCD42746.1"/>
    </source>
</evidence>